<accession>A0A068WZQ1</accession>
<dbReference type="WBParaSite" id="EgrG_001093000">
    <property type="protein sequence ID" value="EgrG_001093000"/>
    <property type="gene ID" value="EgrG_001093000"/>
</dbReference>
<proteinExistence type="predicted"/>
<dbReference type="OrthoDB" id="10249691at2759"/>
<organism evidence="1">
    <name type="scientific">Echinococcus granulosus</name>
    <name type="common">Hydatid tapeworm</name>
    <dbReference type="NCBI Taxonomy" id="6210"/>
    <lineage>
        <taxon>Eukaryota</taxon>
        <taxon>Metazoa</taxon>
        <taxon>Spiralia</taxon>
        <taxon>Lophotrochozoa</taxon>
        <taxon>Platyhelminthes</taxon>
        <taxon>Cestoda</taxon>
        <taxon>Eucestoda</taxon>
        <taxon>Cyclophyllidea</taxon>
        <taxon>Taeniidae</taxon>
        <taxon>Echinococcus</taxon>
        <taxon>Echinococcus granulosus group</taxon>
    </lineage>
</organism>
<reference evidence="1 2" key="1">
    <citation type="journal article" date="2013" name="Nature">
        <title>The genomes of four tapeworm species reveal adaptations to parasitism.</title>
        <authorList>
            <person name="Tsai I.J."/>
            <person name="Zarowiecki M."/>
            <person name="Holroyd N."/>
            <person name="Garciarrubio A."/>
            <person name="Sanchez-Flores A."/>
            <person name="Brooks K.L."/>
            <person name="Tracey A."/>
            <person name="Bobes R.J."/>
            <person name="Fragoso G."/>
            <person name="Sciutto E."/>
            <person name="Aslett M."/>
            <person name="Beasley H."/>
            <person name="Bennett H.M."/>
            <person name="Cai J."/>
            <person name="Camicia F."/>
            <person name="Clark R."/>
            <person name="Cucher M."/>
            <person name="De Silva N."/>
            <person name="Day T.A."/>
            <person name="Deplazes P."/>
            <person name="Estrada K."/>
            <person name="Fernandez C."/>
            <person name="Holland P.W."/>
            <person name="Hou J."/>
            <person name="Hu S."/>
            <person name="Huckvale T."/>
            <person name="Hung S.S."/>
            <person name="Kamenetzky L."/>
            <person name="Keane J.A."/>
            <person name="Kiss F."/>
            <person name="Koziol U."/>
            <person name="Lambert O."/>
            <person name="Liu K."/>
            <person name="Luo X."/>
            <person name="Luo Y."/>
            <person name="Macchiaroli N."/>
            <person name="Nichol S."/>
            <person name="Paps J."/>
            <person name="Parkinson J."/>
            <person name="Pouchkina-Stantcheva N."/>
            <person name="Riddiford N."/>
            <person name="Rosenzvit M."/>
            <person name="Salinas G."/>
            <person name="Wasmuth J.D."/>
            <person name="Zamanian M."/>
            <person name="Zheng Y."/>
            <person name="Cai X."/>
            <person name="Soberon X."/>
            <person name="Olson P.D."/>
            <person name="Laclette J.P."/>
            <person name="Brehm K."/>
            <person name="Berriman M."/>
            <person name="Garciarrubio A."/>
            <person name="Bobes R.J."/>
            <person name="Fragoso G."/>
            <person name="Sanchez-Flores A."/>
            <person name="Estrada K."/>
            <person name="Cevallos M.A."/>
            <person name="Morett E."/>
            <person name="Gonzalez V."/>
            <person name="Portillo T."/>
            <person name="Ochoa-Leyva A."/>
            <person name="Jose M.V."/>
            <person name="Sciutto E."/>
            <person name="Landa A."/>
            <person name="Jimenez L."/>
            <person name="Valdes V."/>
            <person name="Carrero J.C."/>
            <person name="Larralde C."/>
            <person name="Morales-Montor J."/>
            <person name="Limon-Lason J."/>
            <person name="Soberon X."/>
            <person name="Laclette J.P."/>
        </authorList>
    </citation>
    <scope>NUCLEOTIDE SEQUENCE [LARGE SCALE GENOMIC DNA]</scope>
</reference>
<evidence type="ECO:0000313" key="3">
    <source>
        <dbReference type="WBParaSite" id="EgrG_001093000"/>
    </source>
</evidence>
<sequence length="68" mass="8063">MELGYICEGFMEYIRLAMLHYMLDGWECFLLGNVDAIPYEHMLCLKGLPHFIRLYDCEKDPILDEDES</sequence>
<dbReference type="AlphaFoldDB" id="A0A068WZQ1"/>
<name>A0A068WZQ1_ECHGR</name>
<evidence type="ECO:0000313" key="2">
    <source>
        <dbReference type="Proteomes" id="UP000492820"/>
    </source>
</evidence>
<dbReference type="EMBL" id="LK028589">
    <property type="protein sequence ID" value="CDS23167.1"/>
    <property type="molecule type" value="Genomic_DNA"/>
</dbReference>
<dbReference type="Proteomes" id="UP000492820">
    <property type="component" value="Unassembled WGS sequence"/>
</dbReference>
<reference evidence="1" key="2">
    <citation type="submission" date="2014-06" db="EMBL/GenBank/DDBJ databases">
        <authorList>
            <person name="Aslett M."/>
        </authorList>
    </citation>
    <scope>NUCLEOTIDE SEQUENCE</scope>
</reference>
<evidence type="ECO:0000313" key="1">
    <source>
        <dbReference type="EMBL" id="CDS23167.1"/>
    </source>
</evidence>
<reference evidence="3" key="3">
    <citation type="submission" date="2020-10" db="UniProtKB">
        <authorList>
            <consortium name="WormBaseParasite"/>
        </authorList>
    </citation>
    <scope>IDENTIFICATION</scope>
</reference>
<protein>
    <submittedName>
        <fullName evidence="1 3">Uncharacterized protein</fullName>
    </submittedName>
</protein>
<gene>
    <name evidence="1" type="ORF">EgrG_001093000</name>
</gene>